<dbReference type="EMBL" id="JAZHXJ010000287">
    <property type="protein sequence ID" value="KAL1865656.1"/>
    <property type="molecule type" value="Genomic_DNA"/>
</dbReference>
<evidence type="ECO:0000313" key="2">
    <source>
        <dbReference type="Proteomes" id="UP001586593"/>
    </source>
</evidence>
<reference evidence="1 2" key="1">
    <citation type="journal article" date="2024" name="Commun. Biol.">
        <title>Comparative genomic analysis of thermophilic fungi reveals convergent evolutionary adaptations and gene losses.</title>
        <authorList>
            <person name="Steindorff A.S."/>
            <person name="Aguilar-Pontes M.V."/>
            <person name="Robinson A.J."/>
            <person name="Andreopoulos B."/>
            <person name="LaButti K."/>
            <person name="Kuo A."/>
            <person name="Mondo S."/>
            <person name="Riley R."/>
            <person name="Otillar R."/>
            <person name="Haridas S."/>
            <person name="Lipzen A."/>
            <person name="Grimwood J."/>
            <person name="Schmutz J."/>
            <person name="Clum A."/>
            <person name="Reid I.D."/>
            <person name="Moisan M.C."/>
            <person name="Butler G."/>
            <person name="Nguyen T.T.M."/>
            <person name="Dewar K."/>
            <person name="Conant G."/>
            <person name="Drula E."/>
            <person name="Henrissat B."/>
            <person name="Hansel C."/>
            <person name="Singer S."/>
            <person name="Hutchinson M.I."/>
            <person name="de Vries R.P."/>
            <person name="Natvig D.O."/>
            <person name="Powell A.J."/>
            <person name="Tsang A."/>
            <person name="Grigoriev I.V."/>
        </authorList>
    </citation>
    <scope>NUCLEOTIDE SEQUENCE [LARGE SCALE GENOMIC DNA]</scope>
    <source>
        <strain evidence="1 2">ATCC 24622</strain>
    </source>
</reference>
<proteinExistence type="predicted"/>
<accession>A0ABR3WPS2</accession>
<name>A0ABR3WPS2_9PEZI</name>
<comment type="caution">
    <text evidence="1">The sequence shown here is derived from an EMBL/GenBank/DDBJ whole genome shotgun (WGS) entry which is preliminary data.</text>
</comment>
<protein>
    <submittedName>
        <fullName evidence="1">Uncharacterized protein</fullName>
    </submittedName>
</protein>
<sequence length="91" mass="10753">MRDRRGVGSDKWQNHIHVHGHIVPRESVCFNYPCDLTIKLTVHRLNQNTWQYLASQVIFLLASRYTPVLQFKHAKPINVTYCHLVRMILMP</sequence>
<gene>
    <name evidence="1" type="ORF">VTK73DRAFT_5102</name>
</gene>
<evidence type="ECO:0000313" key="1">
    <source>
        <dbReference type="EMBL" id="KAL1865656.1"/>
    </source>
</evidence>
<organism evidence="1 2">
    <name type="scientific">Phialemonium thermophilum</name>
    <dbReference type="NCBI Taxonomy" id="223376"/>
    <lineage>
        <taxon>Eukaryota</taxon>
        <taxon>Fungi</taxon>
        <taxon>Dikarya</taxon>
        <taxon>Ascomycota</taxon>
        <taxon>Pezizomycotina</taxon>
        <taxon>Sordariomycetes</taxon>
        <taxon>Sordariomycetidae</taxon>
        <taxon>Cephalothecales</taxon>
        <taxon>Cephalothecaceae</taxon>
        <taxon>Phialemonium</taxon>
    </lineage>
</organism>
<keyword evidence="2" id="KW-1185">Reference proteome</keyword>
<dbReference type="Proteomes" id="UP001586593">
    <property type="component" value="Unassembled WGS sequence"/>
</dbReference>